<dbReference type="RefSeq" id="WP_124946305.1">
    <property type="nucleotide sequence ID" value="NZ_BHVT01000033.1"/>
</dbReference>
<comment type="similarity">
    <text evidence="1">Belongs to the GTP cyclohydrolase I type 2/NIF3 family.</text>
</comment>
<protein>
    <recommendedName>
        <fullName evidence="3">GTP cyclohydrolase 1 type 2 homolog</fullName>
    </recommendedName>
</protein>
<gene>
    <name evidence="6" type="ORF">EDC63_11430</name>
</gene>
<dbReference type="GO" id="GO:0005737">
    <property type="term" value="C:cytoplasm"/>
    <property type="evidence" value="ECO:0007669"/>
    <property type="project" value="TreeGrafter"/>
</dbReference>
<feature type="binding site" evidence="5">
    <location>
        <position position="64"/>
    </location>
    <ligand>
        <name>a divalent metal cation</name>
        <dbReference type="ChEBI" id="CHEBI:60240"/>
        <label>2</label>
    </ligand>
</feature>
<comment type="subunit">
    <text evidence="2">Homohexamer.</text>
</comment>
<dbReference type="OrthoDB" id="9800881at2"/>
<feature type="binding site" evidence="5">
    <location>
        <position position="221"/>
    </location>
    <ligand>
        <name>a divalent metal cation</name>
        <dbReference type="ChEBI" id="CHEBI:60240"/>
        <label>1</label>
    </ligand>
</feature>
<dbReference type="AlphaFoldDB" id="A0A4R3XWM8"/>
<evidence type="ECO:0000256" key="1">
    <source>
        <dbReference type="ARBA" id="ARBA00006964"/>
    </source>
</evidence>
<evidence type="ECO:0000256" key="2">
    <source>
        <dbReference type="ARBA" id="ARBA00011643"/>
    </source>
</evidence>
<evidence type="ECO:0000256" key="3">
    <source>
        <dbReference type="ARBA" id="ARBA00022112"/>
    </source>
</evidence>
<name>A0A4R3XWM8_9PROT</name>
<dbReference type="SUPFAM" id="SSF102705">
    <property type="entry name" value="NIF3 (NGG1p interacting factor 3)-like"/>
    <property type="match status" value="1"/>
</dbReference>
<keyword evidence="4 5" id="KW-0479">Metal-binding</keyword>
<feature type="binding site" evidence="5">
    <location>
        <position position="102"/>
    </location>
    <ligand>
        <name>a divalent metal cation</name>
        <dbReference type="ChEBI" id="CHEBI:60240"/>
        <label>1</label>
    </ligand>
</feature>
<dbReference type="InterPro" id="IPR002678">
    <property type="entry name" value="DUF34/NIF3"/>
</dbReference>
<evidence type="ECO:0000256" key="5">
    <source>
        <dbReference type="PIRSR" id="PIRSR602678-1"/>
    </source>
</evidence>
<dbReference type="Proteomes" id="UP000295367">
    <property type="component" value="Unassembled WGS sequence"/>
</dbReference>
<comment type="caution">
    <text evidence="6">The sequence shown here is derived from an EMBL/GenBank/DDBJ whole genome shotgun (WGS) entry which is preliminary data.</text>
</comment>
<dbReference type="PANTHER" id="PTHR13799">
    <property type="entry name" value="NGG1 INTERACTING FACTOR 3"/>
    <property type="match status" value="1"/>
</dbReference>
<sequence>MTNLFELVHYTGQLLNAEGFRDYCPNGLQVEGRPVVNKIVSGVTASQELLQAAIAANADAILVHHGYFWRNESHQVTGIKRKRLGLLINNDISLIAYHLPLDAHPELGNNAQLGKQLGFELEGWFGEQNIAAVGSLKKPRSLGSISESIAEKLGRIPLSIGDVSKQIQRVAWCSGGAQDYFAEAIAQGIDAFITGEISEHTVHLARETGVAFISAGHHATERYGVQALGKHLAKQFDLEHQFIDINNPV</sequence>
<dbReference type="InterPro" id="IPR036069">
    <property type="entry name" value="DUF34/NIF3_sf"/>
</dbReference>
<proteinExistence type="inferred from homology"/>
<organism evidence="6 7">
    <name type="scientific">Sulfurirhabdus autotrophica</name>
    <dbReference type="NCBI Taxonomy" id="1706046"/>
    <lineage>
        <taxon>Bacteria</taxon>
        <taxon>Pseudomonadati</taxon>
        <taxon>Pseudomonadota</taxon>
        <taxon>Betaproteobacteria</taxon>
        <taxon>Nitrosomonadales</taxon>
        <taxon>Sulfuricellaceae</taxon>
        <taxon>Sulfurirhabdus</taxon>
    </lineage>
</organism>
<evidence type="ECO:0000313" key="7">
    <source>
        <dbReference type="Proteomes" id="UP000295367"/>
    </source>
</evidence>
<dbReference type="FunFam" id="3.40.1390.30:FF:000002">
    <property type="entry name" value="Nif3-like dinuclear metal center protein"/>
    <property type="match status" value="1"/>
</dbReference>
<dbReference type="Pfam" id="PF01784">
    <property type="entry name" value="DUF34_NIF3"/>
    <property type="match status" value="1"/>
</dbReference>
<accession>A0A4R3XWM8</accession>
<evidence type="ECO:0000313" key="6">
    <source>
        <dbReference type="EMBL" id="TCV83726.1"/>
    </source>
</evidence>
<feature type="binding site" evidence="5">
    <location>
        <position position="217"/>
    </location>
    <ligand>
        <name>a divalent metal cation</name>
        <dbReference type="ChEBI" id="CHEBI:60240"/>
        <label>1</label>
    </ligand>
</feature>
<feature type="binding site" evidence="5">
    <location>
        <position position="65"/>
    </location>
    <ligand>
        <name>a divalent metal cation</name>
        <dbReference type="ChEBI" id="CHEBI:60240"/>
        <label>1</label>
    </ligand>
</feature>
<dbReference type="NCBIfam" id="TIGR00486">
    <property type="entry name" value="YbgI_SA1388"/>
    <property type="match status" value="1"/>
</dbReference>
<dbReference type="PANTHER" id="PTHR13799:SF14">
    <property type="entry name" value="GTP CYCLOHYDROLASE 1 TYPE 2 HOMOLOG"/>
    <property type="match status" value="1"/>
</dbReference>
<dbReference type="GO" id="GO:0046872">
    <property type="term" value="F:metal ion binding"/>
    <property type="evidence" value="ECO:0007669"/>
    <property type="project" value="UniProtKB-KW"/>
</dbReference>
<keyword evidence="7" id="KW-1185">Reference proteome</keyword>
<reference evidence="6 7" key="1">
    <citation type="submission" date="2019-03" db="EMBL/GenBank/DDBJ databases">
        <title>Genomic Encyclopedia of Type Strains, Phase IV (KMG-IV): sequencing the most valuable type-strain genomes for metagenomic binning, comparative biology and taxonomic classification.</title>
        <authorList>
            <person name="Goeker M."/>
        </authorList>
    </citation>
    <scope>NUCLEOTIDE SEQUENCE [LARGE SCALE GENOMIC DNA]</scope>
    <source>
        <strain evidence="6 7">DSM 100309</strain>
    </source>
</reference>
<dbReference type="Gene3D" id="3.40.1390.30">
    <property type="entry name" value="NIF3 (NGG1p interacting factor 3)-like"/>
    <property type="match status" value="2"/>
</dbReference>
<dbReference type="EMBL" id="SMCO01000014">
    <property type="protein sequence ID" value="TCV83726.1"/>
    <property type="molecule type" value="Genomic_DNA"/>
</dbReference>
<evidence type="ECO:0000256" key="4">
    <source>
        <dbReference type="ARBA" id="ARBA00022723"/>
    </source>
</evidence>